<proteinExistence type="predicted"/>
<dbReference type="PANTHER" id="PTHR11199:SF0">
    <property type="entry name" value="LD34181P-RELATED"/>
    <property type="match status" value="1"/>
</dbReference>
<dbReference type="Gene3D" id="1.25.10.10">
    <property type="entry name" value="Leucine-rich Repeat Variant"/>
    <property type="match status" value="1"/>
</dbReference>
<protein>
    <recommendedName>
        <fullName evidence="1">SCD domain-containing protein</fullName>
    </recommendedName>
</protein>
<name>L2GL62_VITCO</name>
<dbReference type="RefSeq" id="XP_007605174.1">
    <property type="nucleotide sequence ID" value="XM_007605112.1"/>
</dbReference>
<dbReference type="Pfam" id="PF21581">
    <property type="entry name" value="SCD"/>
    <property type="match status" value="1"/>
</dbReference>
<evidence type="ECO:0000313" key="3">
    <source>
        <dbReference type="Proteomes" id="UP000011082"/>
    </source>
</evidence>
<evidence type="ECO:0000259" key="1">
    <source>
        <dbReference type="PROSITE" id="PS51425"/>
    </source>
</evidence>
<reference evidence="3" key="1">
    <citation type="submission" date="2011-05" db="EMBL/GenBank/DDBJ databases">
        <title>The genome sequence of Vittaforma corneae strain ATCC 50505.</title>
        <authorList>
            <consortium name="The Broad Institute Genome Sequencing Platform"/>
            <person name="Cuomo C."/>
            <person name="Didier E."/>
            <person name="Bowers L."/>
            <person name="Young S.K."/>
            <person name="Zeng Q."/>
            <person name="Gargeya S."/>
            <person name="Fitzgerald M."/>
            <person name="Haas B."/>
            <person name="Abouelleil A."/>
            <person name="Alvarado L."/>
            <person name="Arachchi H.M."/>
            <person name="Berlin A."/>
            <person name="Chapman S.B."/>
            <person name="Gearin G."/>
            <person name="Goldberg J."/>
            <person name="Griggs A."/>
            <person name="Gujja S."/>
            <person name="Hansen M."/>
            <person name="Heiman D."/>
            <person name="Howarth C."/>
            <person name="Larimer J."/>
            <person name="Lui A."/>
            <person name="MacDonald P.J.P."/>
            <person name="McCowen C."/>
            <person name="Montmayeur A."/>
            <person name="Murphy C."/>
            <person name="Neiman D."/>
            <person name="Pearson M."/>
            <person name="Priest M."/>
            <person name="Roberts A."/>
            <person name="Saif S."/>
            <person name="Shea T."/>
            <person name="Sisk P."/>
            <person name="Stolte C."/>
            <person name="Sykes S."/>
            <person name="Wortman J."/>
            <person name="Nusbaum C."/>
            <person name="Birren B."/>
        </authorList>
    </citation>
    <scope>NUCLEOTIDE SEQUENCE [LARGE SCALE GENOMIC DNA]</scope>
    <source>
        <strain evidence="3">ATCC 50505</strain>
    </source>
</reference>
<dbReference type="SUPFAM" id="SSF48371">
    <property type="entry name" value="ARM repeat"/>
    <property type="match status" value="1"/>
</dbReference>
<dbReference type="GeneID" id="19882439"/>
<dbReference type="GO" id="GO:0003682">
    <property type="term" value="F:chromatin binding"/>
    <property type="evidence" value="ECO:0007669"/>
    <property type="project" value="TreeGrafter"/>
</dbReference>
<dbReference type="GO" id="GO:0008278">
    <property type="term" value="C:cohesin complex"/>
    <property type="evidence" value="ECO:0007669"/>
    <property type="project" value="TreeGrafter"/>
</dbReference>
<dbReference type="InterPro" id="IPR016024">
    <property type="entry name" value="ARM-type_fold"/>
</dbReference>
<keyword evidence="3" id="KW-1185">Reference proteome</keyword>
<dbReference type="GO" id="GO:0005634">
    <property type="term" value="C:nucleus"/>
    <property type="evidence" value="ECO:0007669"/>
    <property type="project" value="TreeGrafter"/>
</dbReference>
<dbReference type="InParanoid" id="L2GL62"/>
<gene>
    <name evidence="2" type="ORF">VICG_01729</name>
</gene>
<dbReference type="OMA" id="ALWHINS"/>
<accession>L2GL62</accession>
<dbReference type="HOGENOM" id="CLU_401714_0_0_1"/>
<dbReference type="InterPro" id="IPR039662">
    <property type="entry name" value="Cohesin_Scc3/SA"/>
</dbReference>
<dbReference type="GO" id="GO:0007062">
    <property type="term" value="P:sister chromatid cohesion"/>
    <property type="evidence" value="ECO:0007669"/>
    <property type="project" value="TreeGrafter"/>
</dbReference>
<dbReference type="VEuPathDB" id="MicrosporidiaDB:VICG_01729"/>
<dbReference type="PANTHER" id="PTHR11199">
    <property type="entry name" value="STROMAL ANTIGEN"/>
    <property type="match status" value="1"/>
</dbReference>
<evidence type="ECO:0000313" key="2">
    <source>
        <dbReference type="EMBL" id="ELA41240.1"/>
    </source>
</evidence>
<feature type="domain" description="SCD" evidence="1">
    <location>
        <begin position="137"/>
        <end position="228"/>
    </location>
</feature>
<dbReference type="STRING" id="993615.L2GL62"/>
<dbReference type="AlphaFoldDB" id="L2GL62"/>
<organism evidence="2 3">
    <name type="scientific">Vittaforma corneae (strain ATCC 50505)</name>
    <name type="common">Microsporidian parasite</name>
    <name type="synonym">Nosema corneum</name>
    <dbReference type="NCBI Taxonomy" id="993615"/>
    <lineage>
        <taxon>Eukaryota</taxon>
        <taxon>Fungi</taxon>
        <taxon>Fungi incertae sedis</taxon>
        <taxon>Microsporidia</taxon>
        <taxon>Nosematidae</taxon>
        <taxon>Vittaforma</taxon>
    </lineage>
</organism>
<dbReference type="GO" id="GO:0000785">
    <property type="term" value="C:chromatin"/>
    <property type="evidence" value="ECO:0007669"/>
    <property type="project" value="TreeGrafter"/>
</dbReference>
<dbReference type="InterPro" id="IPR011989">
    <property type="entry name" value="ARM-like"/>
</dbReference>
<dbReference type="InterPro" id="IPR020839">
    <property type="entry name" value="SCD"/>
</dbReference>
<dbReference type="PROSITE" id="PS51425">
    <property type="entry name" value="SCD"/>
    <property type="match status" value="1"/>
</dbReference>
<dbReference type="OrthoDB" id="2190075at2759"/>
<dbReference type="EMBL" id="JH370147">
    <property type="protein sequence ID" value="ELA41240.1"/>
    <property type="molecule type" value="Genomic_DNA"/>
</dbReference>
<sequence>MDTSHDRTLNATALNNNVVASNISNNTLLNNGMNTTAVSALEVFSPEKIIKTLQEKEDCSDDLVEIIRTTQSLQLKKLANIFLKVQNFEIERIIELTVSKTRLHRFNSTFLVLSLIKSSYLSSKMLDKIEILFQSVFISRFRDIDPSIRAMCVQFLSEWICASNALRNMDYLKYIGWSLNDRNDSVRRKAVKSFLKISKFCKPKANFSDAVNPVERFVEKYKSRLVEVALQDCNPNIQKECCRAILSIFLKNEQVFATEEILAIISNDDSCNDLKFLALKKLCPEGIWELDSLHNILKQTKSHVFKNLKLSDSDVESFILNICEFIRNRSACCDNNHVCFLDILTAMSFNTDPIIFLDLFEVVKDNSNNIRLVVQALCSVSSFANFPGSTFKILEYLRKMAENNDSFIDKFAELLKKLEDIYSLQVETIISELKTKYVFPLIKFFDISSSVDQSSSPIVKCYATLWKILQEDYEWVKNLEFGNKQDGASIIDTDIFENSTHGSCAVDNFLELVDFVVFFHSKLPEEPYSATEPTDPVSCSKILFDKLISYISANFHFNDQESCIRLFKLISIGQFAQYSKRLFDHCSEELLLTFTDNLKDIKPLVCGYFEYLEDRNSKKYPEVSRKLAAKINRNEKDRYFFNPIRKLVSRIDLLDNILINFVPCLSVNECIVLENLAPKSKFKTQALRKCRSSKGTEENITFI</sequence>
<dbReference type="Proteomes" id="UP000011082">
    <property type="component" value="Unassembled WGS sequence"/>
</dbReference>